<comment type="subcellular location">
    <subcellularLocation>
        <location evidence="1">Cell membrane</location>
        <topology evidence="1">Multi-pass membrane protein</topology>
    </subcellularLocation>
</comment>
<feature type="transmembrane region" description="Helical" evidence="7">
    <location>
        <begin position="63"/>
        <end position="84"/>
    </location>
</feature>
<keyword evidence="4 7" id="KW-1133">Transmembrane helix</keyword>
<evidence type="ECO:0000256" key="6">
    <source>
        <dbReference type="SAM" id="MobiDB-lite"/>
    </source>
</evidence>
<keyword evidence="10" id="KW-1185">Reference proteome</keyword>
<evidence type="ECO:0000313" key="9">
    <source>
        <dbReference type="EMBL" id="TLP97989.1"/>
    </source>
</evidence>
<keyword evidence="5 7" id="KW-0472">Membrane</keyword>
<evidence type="ECO:0000256" key="1">
    <source>
        <dbReference type="ARBA" id="ARBA00004651"/>
    </source>
</evidence>
<evidence type="ECO:0000256" key="7">
    <source>
        <dbReference type="SAM" id="Phobius"/>
    </source>
</evidence>
<feature type="region of interest" description="Disordered" evidence="6">
    <location>
        <begin position="1"/>
        <end position="23"/>
    </location>
</feature>
<dbReference type="InterPro" id="IPR016795">
    <property type="entry name" value="UCP021697"/>
</dbReference>
<gene>
    <name evidence="9" type="ORF">FEF26_06905</name>
</gene>
<dbReference type="InterPro" id="IPR010432">
    <property type="entry name" value="RDD"/>
</dbReference>
<feature type="compositionally biased region" description="Polar residues" evidence="6">
    <location>
        <begin position="1"/>
        <end position="13"/>
    </location>
</feature>
<dbReference type="OrthoDB" id="5187110at2"/>
<evidence type="ECO:0000256" key="5">
    <source>
        <dbReference type="ARBA" id="ARBA00023136"/>
    </source>
</evidence>
<evidence type="ECO:0000256" key="4">
    <source>
        <dbReference type="ARBA" id="ARBA00022989"/>
    </source>
</evidence>
<comment type="caution">
    <text evidence="9">The sequence shown here is derived from an EMBL/GenBank/DDBJ whole genome shotgun (WGS) entry which is preliminary data.</text>
</comment>
<dbReference type="PIRSF" id="PIRSF021697">
    <property type="entry name" value="UCP021697"/>
    <property type="match status" value="1"/>
</dbReference>
<feature type="domain" description="RDD" evidence="8">
    <location>
        <begin position="33"/>
        <end position="138"/>
    </location>
</feature>
<keyword evidence="3 7" id="KW-0812">Transmembrane</keyword>
<dbReference type="Pfam" id="PF06271">
    <property type="entry name" value="RDD"/>
    <property type="match status" value="1"/>
</dbReference>
<dbReference type="PANTHER" id="PTHR36115">
    <property type="entry name" value="PROLINE-RICH ANTIGEN HOMOLOG-RELATED"/>
    <property type="match status" value="1"/>
</dbReference>
<dbReference type="GO" id="GO:0005886">
    <property type="term" value="C:plasma membrane"/>
    <property type="evidence" value="ECO:0007669"/>
    <property type="project" value="UniProtKB-SubCell"/>
</dbReference>
<dbReference type="AlphaFoldDB" id="A0A5R9BBH1"/>
<dbReference type="EMBL" id="VAVZ01000015">
    <property type="protein sequence ID" value="TLP97989.1"/>
    <property type="molecule type" value="Genomic_DNA"/>
</dbReference>
<dbReference type="InterPro" id="IPR051791">
    <property type="entry name" value="Pra-immunoreactive"/>
</dbReference>
<organism evidence="9 10">
    <name type="scientific">Nesterenkonia salmonea</name>
    <dbReference type="NCBI Taxonomy" id="1804987"/>
    <lineage>
        <taxon>Bacteria</taxon>
        <taxon>Bacillati</taxon>
        <taxon>Actinomycetota</taxon>
        <taxon>Actinomycetes</taxon>
        <taxon>Micrococcales</taxon>
        <taxon>Micrococcaceae</taxon>
        <taxon>Nesterenkonia</taxon>
    </lineage>
</organism>
<reference evidence="9 10" key="1">
    <citation type="submission" date="2019-05" db="EMBL/GenBank/DDBJ databases">
        <title>Nesterenkonia sp. GY074 isolated from the Southern Atlantic Ocean.</title>
        <authorList>
            <person name="Zhang G."/>
        </authorList>
    </citation>
    <scope>NUCLEOTIDE SEQUENCE [LARGE SCALE GENOMIC DNA]</scope>
    <source>
        <strain evidence="9 10">GY074</strain>
    </source>
</reference>
<sequence>MVVNTQGPDSNDASAGHPGDQLGLPPTGPGSLAPWSRRILALFIDWGIASVISLAWFDYNVWVTLGIFLLIHVVLVGLLGVSLGKRLARIQVVRLHQNAPASVPGPLWALVRALLLLLVVPAVVVSPDGRALHDKIAGTVQVVM</sequence>
<keyword evidence="2" id="KW-1003">Cell membrane</keyword>
<feature type="transmembrane region" description="Helical" evidence="7">
    <location>
        <begin position="39"/>
        <end position="57"/>
    </location>
</feature>
<evidence type="ECO:0000259" key="8">
    <source>
        <dbReference type="Pfam" id="PF06271"/>
    </source>
</evidence>
<proteinExistence type="predicted"/>
<dbReference type="PANTHER" id="PTHR36115:SF6">
    <property type="entry name" value="PROLINE-RICH ANTIGEN HOMOLOG"/>
    <property type="match status" value="1"/>
</dbReference>
<evidence type="ECO:0000256" key="3">
    <source>
        <dbReference type="ARBA" id="ARBA00022692"/>
    </source>
</evidence>
<protein>
    <submittedName>
        <fullName evidence="9">RDD family protein</fullName>
    </submittedName>
</protein>
<accession>A0A5R9BBH1</accession>
<evidence type="ECO:0000313" key="10">
    <source>
        <dbReference type="Proteomes" id="UP000310458"/>
    </source>
</evidence>
<name>A0A5R9BBH1_9MICC</name>
<feature type="transmembrane region" description="Helical" evidence="7">
    <location>
        <begin position="105"/>
        <end position="125"/>
    </location>
</feature>
<evidence type="ECO:0000256" key="2">
    <source>
        <dbReference type="ARBA" id="ARBA00022475"/>
    </source>
</evidence>
<dbReference type="Proteomes" id="UP000310458">
    <property type="component" value="Unassembled WGS sequence"/>
</dbReference>